<comment type="subcellular location">
    <subcellularLocation>
        <location evidence="1">Cell membrane</location>
        <topology evidence="1">Multi-pass membrane protein</topology>
    </subcellularLocation>
</comment>
<dbReference type="EMBL" id="JBHRSS010000003">
    <property type="protein sequence ID" value="MFC3104240.1"/>
    <property type="molecule type" value="Genomic_DNA"/>
</dbReference>
<keyword evidence="7 8" id="KW-0472">Membrane</keyword>
<dbReference type="InterPro" id="IPR051629">
    <property type="entry name" value="Sulfite_efflux_TDT"/>
</dbReference>
<feature type="transmembrane region" description="Helical" evidence="8">
    <location>
        <begin position="128"/>
        <end position="147"/>
    </location>
</feature>
<evidence type="ECO:0000256" key="6">
    <source>
        <dbReference type="ARBA" id="ARBA00022989"/>
    </source>
</evidence>
<feature type="transmembrane region" description="Helical" evidence="8">
    <location>
        <begin position="191"/>
        <end position="215"/>
    </location>
</feature>
<keyword evidence="5 8" id="KW-0812">Transmembrane</keyword>
<keyword evidence="3" id="KW-0813">Transport</keyword>
<feature type="transmembrane region" description="Helical" evidence="8">
    <location>
        <begin position="302"/>
        <end position="321"/>
    </location>
</feature>
<evidence type="ECO:0000313" key="10">
    <source>
        <dbReference type="Proteomes" id="UP001595462"/>
    </source>
</evidence>
<evidence type="ECO:0000256" key="7">
    <source>
        <dbReference type="ARBA" id="ARBA00023136"/>
    </source>
</evidence>
<dbReference type="PANTHER" id="PTHR31686:SF1">
    <property type="entry name" value="SULFITE EFFLUX PUMP SSU1"/>
    <property type="match status" value="1"/>
</dbReference>
<sequence>MAFTAPLTQLSHPRELVRHFTPNWFTATMGTGILSLALAGFPVDVPGLGVLAEGLWWFNMLLFGLCSLLYAARWIFFTADARRILGHGTMCMFFGAIPMGLITLVNGFLVFGIAHWGETAVRIAANLWWFDAAMALACAWFVPFLMFTRQEHALENMTAVWLLPIVAAEVTAGSGGLIIPHLGATDEARSMLYFSYALWATSVLPAMGILVILFLRMVLHKLPGKDMAVSSWLSLGPIGTGTLGLLTLGTAAPQVLLGPEGQAIANAAYGFGIVGGVILWGYGLWWLVLAVMTTAYHLPSGLPFNMGWWGFTFPLGVYSVATLKLAELTGIGFYNLIGSVFVVMLAGFWLIVTSRTLPGIYHGALFRAPCLSAETGMRDAELAGERAADPA</sequence>
<comment type="caution">
    <text evidence="9">The sequence shown here is derived from an EMBL/GenBank/DDBJ whole genome shotgun (WGS) entry which is preliminary data.</text>
</comment>
<dbReference type="CDD" id="cd09318">
    <property type="entry name" value="TDT_SSU1"/>
    <property type="match status" value="1"/>
</dbReference>
<dbReference type="InterPro" id="IPR038665">
    <property type="entry name" value="Voltage-dep_anion_channel_sf"/>
</dbReference>
<organism evidence="9 10">
    <name type="scientific">Salinisphaera aquimarina</name>
    <dbReference type="NCBI Taxonomy" id="2094031"/>
    <lineage>
        <taxon>Bacteria</taxon>
        <taxon>Pseudomonadati</taxon>
        <taxon>Pseudomonadota</taxon>
        <taxon>Gammaproteobacteria</taxon>
        <taxon>Salinisphaerales</taxon>
        <taxon>Salinisphaeraceae</taxon>
        <taxon>Salinisphaera</taxon>
    </lineage>
</organism>
<feature type="transmembrane region" description="Helical" evidence="8">
    <location>
        <begin position="268"/>
        <end position="290"/>
    </location>
</feature>
<dbReference type="Proteomes" id="UP001595462">
    <property type="component" value="Unassembled WGS sequence"/>
</dbReference>
<dbReference type="InterPro" id="IPR004695">
    <property type="entry name" value="SLAC1/Mae1/Ssu1/TehA"/>
</dbReference>
<keyword evidence="4" id="KW-1003">Cell membrane</keyword>
<comment type="similarity">
    <text evidence="2">Belongs to the tellurite-resistance/dicarboxylate transporter (TDT) family.</text>
</comment>
<dbReference type="Gene3D" id="1.50.10.150">
    <property type="entry name" value="Voltage-dependent anion channel"/>
    <property type="match status" value="1"/>
</dbReference>
<protein>
    <submittedName>
        <fullName evidence="9">TDT family transporter</fullName>
    </submittedName>
</protein>
<dbReference type="PANTHER" id="PTHR31686">
    <property type="match status" value="1"/>
</dbReference>
<proteinExistence type="inferred from homology"/>
<feature type="transmembrane region" description="Helical" evidence="8">
    <location>
        <begin position="333"/>
        <end position="352"/>
    </location>
</feature>
<keyword evidence="6 8" id="KW-1133">Transmembrane helix</keyword>
<feature type="transmembrane region" description="Helical" evidence="8">
    <location>
        <begin position="159"/>
        <end position="179"/>
    </location>
</feature>
<keyword evidence="10" id="KW-1185">Reference proteome</keyword>
<evidence type="ECO:0000313" key="9">
    <source>
        <dbReference type="EMBL" id="MFC3104240.1"/>
    </source>
</evidence>
<dbReference type="Pfam" id="PF03595">
    <property type="entry name" value="SLAC1"/>
    <property type="match status" value="1"/>
</dbReference>
<name>A0ABV7ENC6_9GAMM</name>
<evidence type="ECO:0000256" key="5">
    <source>
        <dbReference type="ARBA" id="ARBA00022692"/>
    </source>
</evidence>
<feature type="transmembrane region" description="Helical" evidence="8">
    <location>
        <begin position="91"/>
        <end position="116"/>
    </location>
</feature>
<gene>
    <name evidence="9" type="ORF">ACFOSU_10065</name>
</gene>
<dbReference type="RefSeq" id="WP_380689028.1">
    <property type="nucleotide sequence ID" value="NZ_JBHRSS010000003.1"/>
</dbReference>
<evidence type="ECO:0000256" key="3">
    <source>
        <dbReference type="ARBA" id="ARBA00022448"/>
    </source>
</evidence>
<feature type="transmembrane region" description="Helical" evidence="8">
    <location>
        <begin position="55"/>
        <end position="79"/>
    </location>
</feature>
<feature type="transmembrane region" description="Helical" evidence="8">
    <location>
        <begin position="24"/>
        <end position="43"/>
    </location>
</feature>
<accession>A0ABV7ENC6</accession>
<feature type="transmembrane region" description="Helical" evidence="8">
    <location>
        <begin position="227"/>
        <end position="248"/>
    </location>
</feature>
<evidence type="ECO:0000256" key="4">
    <source>
        <dbReference type="ARBA" id="ARBA00022475"/>
    </source>
</evidence>
<evidence type="ECO:0000256" key="2">
    <source>
        <dbReference type="ARBA" id="ARBA00008566"/>
    </source>
</evidence>
<reference evidence="10" key="1">
    <citation type="journal article" date="2019" name="Int. J. Syst. Evol. Microbiol.">
        <title>The Global Catalogue of Microorganisms (GCM) 10K type strain sequencing project: providing services to taxonomists for standard genome sequencing and annotation.</title>
        <authorList>
            <consortium name="The Broad Institute Genomics Platform"/>
            <consortium name="The Broad Institute Genome Sequencing Center for Infectious Disease"/>
            <person name="Wu L."/>
            <person name="Ma J."/>
        </authorList>
    </citation>
    <scope>NUCLEOTIDE SEQUENCE [LARGE SCALE GENOMIC DNA]</scope>
    <source>
        <strain evidence="10">KCTC 52640</strain>
    </source>
</reference>
<evidence type="ECO:0000256" key="8">
    <source>
        <dbReference type="SAM" id="Phobius"/>
    </source>
</evidence>
<evidence type="ECO:0000256" key="1">
    <source>
        <dbReference type="ARBA" id="ARBA00004651"/>
    </source>
</evidence>